<dbReference type="Proteomes" id="UP000537126">
    <property type="component" value="Unassembled WGS sequence"/>
</dbReference>
<reference evidence="2 3" key="1">
    <citation type="submission" date="2020-03" db="EMBL/GenBank/DDBJ databases">
        <title>Genomic Encyclopedia of Type Strains, Phase IV (KMG-IV): sequencing the most valuable type-strain genomes for metagenomic binning, comparative biology and taxonomic classification.</title>
        <authorList>
            <person name="Goeker M."/>
        </authorList>
    </citation>
    <scope>NUCLEOTIDE SEQUENCE [LARGE SCALE GENOMIC DNA]</scope>
    <source>
        <strain evidence="2 3">DSM 5718</strain>
    </source>
</reference>
<organism evidence="2 3">
    <name type="scientific">Thermonema lapsum</name>
    <dbReference type="NCBI Taxonomy" id="28195"/>
    <lineage>
        <taxon>Bacteria</taxon>
        <taxon>Pseudomonadati</taxon>
        <taxon>Bacteroidota</taxon>
        <taxon>Cytophagia</taxon>
        <taxon>Cytophagales</taxon>
        <taxon>Thermonemataceae</taxon>
        <taxon>Thermonema</taxon>
    </lineage>
</organism>
<feature type="signal peptide" evidence="1">
    <location>
        <begin position="1"/>
        <end position="21"/>
    </location>
</feature>
<proteinExistence type="predicted"/>
<keyword evidence="1" id="KW-0732">Signal</keyword>
<keyword evidence="3" id="KW-1185">Reference proteome</keyword>
<sequence length="179" mass="19971">MNVKRNTSLFFCFAFALLWTAACNKKDKSPKPEDWLTADRWYAYRASVAVSIAGVPIDSLGEDTTLDSIALDFQKDRTVRLLELTPQGTWQVTSQGTWTLSADAKTLEIKNLSFFSPAVDSLLQVFNVEVPQQYQVRKLTADELVLSSSVNTNVPLAGLPFPVPVGIQLTIYFNHENQP</sequence>
<protein>
    <recommendedName>
        <fullName evidence="4">DUF4382 domain-containing protein</fullName>
    </recommendedName>
</protein>
<evidence type="ECO:0000313" key="2">
    <source>
        <dbReference type="EMBL" id="NIK73425.1"/>
    </source>
</evidence>
<dbReference type="AlphaFoldDB" id="A0A846MPP7"/>
<evidence type="ECO:0000256" key="1">
    <source>
        <dbReference type="SAM" id="SignalP"/>
    </source>
</evidence>
<gene>
    <name evidence="2" type="ORF">FHS56_000911</name>
</gene>
<evidence type="ECO:0008006" key="4">
    <source>
        <dbReference type="Google" id="ProtNLM"/>
    </source>
</evidence>
<feature type="chain" id="PRO_5032508514" description="DUF4382 domain-containing protein" evidence="1">
    <location>
        <begin position="22"/>
        <end position="179"/>
    </location>
</feature>
<evidence type="ECO:0000313" key="3">
    <source>
        <dbReference type="Proteomes" id="UP000537126"/>
    </source>
</evidence>
<name>A0A846MPP7_9BACT</name>
<dbReference type="RefSeq" id="WP_166918664.1">
    <property type="nucleotide sequence ID" value="NZ_JAASRN010000001.1"/>
</dbReference>
<comment type="caution">
    <text evidence="2">The sequence shown here is derived from an EMBL/GenBank/DDBJ whole genome shotgun (WGS) entry which is preliminary data.</text>
</comment>
<dbReference type="PROSITE" id="PS51257">
    <property type="entry name" value="PROKAR_LIPOPROTEIN"/>
    <property type="match status" value="1"/>
</dbReference>
<dbReference type="EMBL" id="JAASRN010000001">
    <property type="protein sequence ID" value="NIK73425.1"/>
    <property type="molecule type" value="Genomic_DNA"/>
</dbReference>
<accession>A0A846MPP7</accession>